<organism evidence="2 3">
    <name type="scientific">Marasmiellus scandens</name>
    <dbReference type="NCBI Taxonomy" id="2682957"/>
    <lineage>
        <taxon>Eukaryota</taxon>
        <taxon>Fungi</taxon>
        <taxon>Dikarya</taxon>
        <taxon>Basidiomycota</taxon>
        <taxon>Agaricomycotina</taxon>
        <taxon>Agaricomycetes</taxon>
        <taxon>Agaricomycetidae</taxon>
        <taxon>Agaricales</taxon>
        <taxon>Marasmiineae</taxon>
        <taxon>Omphalotaceae</taxon>
        <taxon>Marasmiellus</taxon>
    </lineage>
</organism>
<accession>A0ABR1ITI7</accession>
<feature type="compositionally biased region" description="Low complexity" evidence="1">
    <location>
        <begin position="358"/>
        <end position="375"/>
    </location>
</feature>
<evidence type="ECO:0000256" key="1">
    <source>
        <dbReference type="SAM" id="MobiDB-lite"/>
    </source>
</evidence>
<evidence type="ECO:0000313" key="3">
    <source>
        <dbReference type="Proteomes" id="UP001498398"/>
    </source>
</evidence>
<keyword evidence="3" id="KW-1185">Reference proteome</keyword>
<proteinExistence type="predicted"/>
<gene>
    <name evidence="2" type="ORF">VKT23_017664</name>
</gene>
<sequence>MPHKACCQNQPLPPESSTVSEFSCLLILRVGLSTPSKAVVVPSLCSPVSPGFDTSSIPLTSGHCLPLQTVMQILTSQFSQRPFPQCPILSHIFRTGSLPCYRVYLATSDLPSPYLPLRSILSYHWIQPMASCLEIPLVLQTLPRQDYLPEVIYQLMQERQHAHLFFIEVVLEDLSARPYRPSTTLEGMFGVPSCSTFSPAFFSLAFSSLAFSSPVFSSPVLSSPVFSSLAFSSPASSSPVFSAPVSSSQVSSAASSAPASSSPVFSSPAPCLPETMPPVPSSAQPSFLPSSSISGVGMATPIAGSLSAPPLDIGWALSQATKRRLMAQFFQSLRLPSASCLVPFWYLCVLERTTTTHSSGAGRSKGTKSSGKYKT</sequence>
<dbReference type="Proteomes" id="UP001498398">
    <property type="component" value="Unassembled WGS sequence"/>
</dbReference>
<protein>
    <submittedName>
        <fullName evidence="2">Uncharacterized protein</fullName>
    </submittedName>
</protein>
<feature type="region of interest" description="Disordered" evidence="1">
    <location>
        <begin position="356"/>
        <end position="375"/>
    </location>
</feature>
<dbReference type="EMBL" id="JBANRG010000074">
    <property type="protein sequence ID" value="KAK7439174.1"/>
    <property type="molecule type" value="Genomic_DNA"/>
</dbReference>
<comment type="caution">
    <text evidence="2">The sequence shown here is derived from an EMBL/GenBank/DDBJ whole genome shotgun (WGS) entry which is preliminary data.</text>
</comment>
<reference evidence="2 3" key="1">
    <citation type="submission" date="2024-01" db="EMBL/GenBank/DDBJ databases">
        <title>A draft genome for the cacao thread blight pathogen Marasmiellus scandens.</title>
        <authorList>
            <person name="Baruah I.K."/>
            <person name="Leung J."/>
            <person name="Bukari Y."/>
            <person name="Amoako-Attah I."/>
            <person name="Meinhardt L.W."/>
            <person name="Bailey B.A."/>
            <person name="Cohen S.P."/>
        </authorList>
    </citation>
    <scope>NUCLEOTIDE SEQUENCE [LARGE SCALE GENOMIC DNA]</scope>
    <source>
        <strain evidence="2 3">GH-19</strain>
    </source>
</reference>
<evidence type="ECO:0000313" key="2">
    <source>
        <dbReference type="EMBL" id="KAK7439174.1"/>
    </source>
</evidence>
<name>A0ABR1ITI7_9AGAR</name>